<keyword evidence="4 6" id="KW-0479">Metal-binding</keyword>
<dbReference type="GO" id="GO:0005506">
    <property type="term" value="F:iron ion binding"/>
    <property type="evidence" value="ECO:0007669"/>
    <property type="project" value="InterPro"/>
</dbReference>
<gene>
    <name evidence="8" type="ORF">C8A00DRAFT_37542</name>
</gene>
<comment type="cofactor">
    <cofactor evidence="1 6">
        <name>heme</name>
        <dbReference type="ChEBI" id="CHEBI:30413"/>
    </cofactor>
</comment>
<dbReference type="EMBL" id="MU857117">
    <property type="protein sequence ID" value="KAK4149869.1"/>
    <property type="molecule type" value="Genomic_DNA"/>
</dbReference>
<keyword evidence="9" id="KW-1185">Reference proteome</keyword>
<reference evidence="8" key="1">
    <citation type="journal article" date="2023" name="Mol. Phylogenet. Evol.">
        <title>Genome-scale phylogeny and comparative genomics of the fungal order Sordariales.</title>
        <authorList>
            <person name="Hensen N."/>
            <person name="Bonometti L."/>
            <person name="Westerberg I."/>
            <person name="Brannstrom I.O."/>
            <person name="Guillou S."/>
            <person name="Cros-Aarteil S."/>
            <person name="Calhoun S."/>
            <person name="Haridas S."/>
            <person name="Kuo A."/>
            <person name="Mondo S."/>
            <person name="Pangilinan J."/>
            <person name="Riley R."/>
            <person name="LaButti K."/>
            <person name="Andreopoulos B."/>
            <person name="Lipzen A."/>
            <person name="Chen C."/>
            <person name="Yan M."/>
            <person name="Daum C."/>
            <person name="Ng V."/>
            <person name="Clum A."/>
            <person name="Steindorff A."/>
            <person name="Ohm R.A."/>
            <person name="Martin F."/>
            <person name="Silar P."/>
            <person name="Natvig D.O."/>
            <person name="Lalanne C."/>
            <person name="Gautier V."/>
            <person name="Ament-Velasquez S.L."/>
            <person name="Kruys A."/>
            <person name="Hutchinson M.I."/>
            <person name="Powell A.J."/>
            <person name="Barry K."/>
            <person name="Miller A.N."/>
            <person name="Grigoriev I.V."/>
            <person name="Debuchy R."/>
            <person name="Gladieux P."/>
            <person name="Hiltunen Thoren M."/>
            <person name="Johannesson H."/>
        </authorList>
    </citation>
    <scope>NUCLEOTIDE SEQUENCE</scope>
    <source>
        <strain evidence="8">CBS 538.74</strain>
    </source>
</reference>
<dbReference type="InterPro" id="IPR002401">
    <property type="entry name" value="Cyt_P450_E_grp-I"/>
</dbReference>
<evidence type="ECO:0000256" key="3">
    <source>
        <dbReference type="ARBA" id="ARBA00022617"/>
    </source>
</evidence>
<dbReference type="AlphaFoldDB" id="A0AAN6VEZ9"/>
<proteinExistence type="inferred from homology"/>
<feature type="non-terminal residue" evidence="8">
    <location>
        <position position="1"/>
    </location>
</feature>
<comment type="similarity">
    <text evidence="2 7">Belongs to the cytochrome P450 family.</text>
</comment>
<sequence>GHDSTANTLCWFVRYMEAHPSIQTELRAALKTAFFASEDPSVVLPSAAQILQADMPYLDGACEEGVRLAGTAKANLRQALVDTHILGCPVPKGAEIFMNYHINRSLPPATAVPVVDEAKRSKTSRAAGEKRGDALSRGVAGRDLGSFQPRRWIVVDEMAGKESFNAYSLPSLAFGGGYRGCFGRKLAMMEFKIVVVLLMLSFEFLSLPEEFKSMAATEKIFREPDFPYVKLRGL</sequence>
<comment type="caution">
    <text evidence="8">The sequence shown here is derived from an EMBL/GenBank/DDBJ whole genome shotgun (WGS) entry which is preliminary data.</text>
</comment>
<dbReference type="PROSITE" id="PS00086">
    <property type="entry name" value="CYTOCHROME_P450"/>
    <property type="match status" value="1"/>
</dbReference>
<dbReference type="PRINTS" id="PR00463">
    <property type="entry name" value="EP450I"/>
</dbReference>
<evidence type="ECO:0000256" key="5">
    <source>
        <dbReference type="ARBA" id="ARBA00023004"/>
    </source>
</evidence>
<evidence type="ECO:0000256" key="1">
    <source>
        <dbReference type="ARBA" id="ARBA00001971"/>
    </source>
</evidence>
<keyword evidence="7" id="KW-0503">Monooxygenase</keyword>
<dbReference type="InterPro" id="IPR036396">
    <property type="entry name" value="Cyt_P450_sf"/>
</dbReference>
<evidence type="ECO:0000313" key="9">
    <source>
        <dbReference type="Proteomes" id="UP001302745"/>
    </source>
</evidence>
<organism evidence="8 9">
    <name type="scientific">Chaetomidium leptoderma</name>
    <dbReference type="NCBI Taxonomy" id="669021"/>
    <lineage>
        <taxon>Eukaryota</taxon>
        <taxon>Fungi</taxon>
        <taxon>Dikarya</taxon>
        <taxon>Ascomycota</taxon>
        <taxon>Pezizomycotina</taxon>
        <taxon>Sordariomycetes</taxon>
        <taxon>Sordariomycetidae</taxon>
        <taxon>Sordariales</taxon>
        <taxon>Chaetomiaceae</taxon>
        <taxon>Chaetomidium</taxon>
    </lineage>
</organism>
<dbReference type="Proteomes" id="UP001302745">
    <property type="component" value="Unassembled WGS sequence"/>
</dbReference>
<keyword evidence="3 6" id="KW-0349">Heme</keyword>
<evidence type="ECO:0000256" key="2">
    <source>
        <dbReference type="ARBA" id="ARBA00010617"/>
    </source>
</evidence>
<dbReference type="GO" id="GO:0016705">
    <property type="term" value="F:oxidoreductase activity, acting on paired donors, with incorporation or reduction of molecular oxygen"/>
    <property type="evidence" value="ECO:0007669"/>
    <property type="project" value="InterPro"/>
</dbReference>
<dbReference type="SUPFAM" id="SSF48264">
    <property type="entry name" value="Cytochrome P450"/>
    <property type="match status" value="1"/>
</dbReference>
<feature type="binding site" description="axial binding residue" evidence="6">
    <location>
        <position position="181"/>
    </location>
    <ligand>
        <name>heme</name>
        <dbReference type="ChEBI" id="CHEBI:30413"/>
    </ligand>
    <ligandPart>
        <name>Fe</name>
        <dbReference type="ChEBI" id="CHEBI:18248"/>
    </ligandPart>
</feature>
<reference evidence="8" key="2">
    <citation type="submission" date="2023-05" db="EMBL/GenBank/DDBJ databases">
        <authorList>
            <consortium name="Lawrence Berkeley National Laboratory"/>
            <person name="Steindorff A."/>
            <person name="Hensen N."/>
            <person name="Bonometti L."/>
            <person name="Westerberg I."/>
            <person name="Brannstrom I.O."/>
            <person name="Guillou S."/>
            <person name="Cros-Aarteil S."/>
            <person name="Calhoun S."/>
            <person name="Haridas S."/>
            <person name="Kuo A."/>
            <person name="Mondo S."/>
            <person name="Pangilinan J."/>
            <person name="Riley R."/>
            <person name="Labutti K."/>
            <person name="Andreopoulos B."/>
            <person name="Lipzen A."/>
            <person name="Chen C."/>
            <person name="Yanf M."/>
            <person name="Daum C."/>
            <person name="Ng V."/>
            <person name="Clum A."/>
            <person name="Ohm R."/>
            <person name="Martin F."/>
            <person name="Silar P."/>
            <person name="Natvig D."/>
            <person name="Lalanne C."/>
            <person name="Gautier V."/>
            <person name="Ament-Velasquez S.L."/>
            <person name="Kruys A."/>
            <person name="Hutchinson M.I."/>
            <person name="Powell A.J."/>
            <person name="Barry K."/>
            <person name="Miller A.N."/>
            <person name="Grigoriev I.V."/>
            <person name="Debuchy R."/>
            <person name="Gladieux P."/>
            <person name="Thoren M.H."/>
            <person name="Johannesson H."/>
        </authorList>
    </citation>
    <scope>NUCLEOTIDE SEQUENCE</scope>
    <source>
        <strain evidence="8">CBS 538.74</strain>
    </source>
</reference>
<name>A0AAN6VEZ9_9PEZI</name>
<evidence type="ECO:0000256" key="4">
    <source>
        <dbReference type="ARBA" id="ARBA00022723"/>
    </source>
</evidence>
<dbReference type="PANTHER" id="PTHR24305">
    <property type="entry name" value="CYTOCHROME P450"/>
    <property type="match status" value="1"/>
</dbReference>
<protein>
    <submittedName>
        <fullName evidence="8">Cytochrome P450</fullName>
    </submittedName>
</protein>
<dbReference type="Gene3D" id="1.10.630.10">
    <property type="entry name" value="Cytochrome P450"/>
    <property type="match status" value="1"/>
</dbReference>
<evidence type="ECO:0000256" key="7">
    <source>
        <dbReference type="RuleBase" id="RU000461"/>
    </source>
</evidence>
<accession>A0AAN6VEZ9</accession>
<dbReference type="GO" id="GO:0020037">
    <property type="term" value="F:heme binding"/>
    <property type="evidence" value="ECO:0007669"/>
    <property type="project" value="InterPro"/>
</dbReference>
<keyword evidence="5 6" id="KW-0408">Iron</keyword>
<keyword evidence="7" id="KW-0560">Oxidoreductase</keyword>
<dbReference type="Pfam" id="PF00067">
    <property type="entry name" value="p450"/>
    <property type="match status" value="2"/>
</dbReference>
<dbReference type="InterPro" id="IPR001128">
    <property type="entry name" value="Cyt_P450"/>
</dbReference>
<dbReference type="InterPro" id="IPR050121">
    <property type="entry name" value="Cytochrome_P450_monoxygenase"/>
</dbReference>
<dbReference type="PANTHER" id="PTHR24305:SF166">
    <property type="entry name" value="CYTOCHROME P450 12A4, MITOCHONDRIAL-RELATED"/>
    <property type="match status" value="1"/>
</dbReference>
<dbReference type="InterPro" id="IPR017972">
    <property type="entry name" value="Cyt_P450_CS"/>
</dbReference>
<evidence type="ECO:0000313" key="8">
    <source>
        <dbReference type="EMBL" id="KAK4149869.1"/>
    </source>
</evidence>
<evidence type="ECO:0000256" key="6">
    <source>
        <dbReference type="PIRSR" id="PIRSR602401-1"/>
    </source>
</evidence>
<dbReference type="GO" id="GO:0004497">
    <property type="term" value="F:monooxygenase activity"/>
    <property type="evidence" value="ECO:0007669"/>
    <property type="project" value="UniProtKB-KW"/>
</dbReference>